<organism evidence="9 10">
    <name type="scientific">Hydrogenispora ethanolica</name>
    <dbReference type="NCBI Taxonomy" id="1082276"/>
    <lineage>
        <taxon>Bacteria</taxon>
        <taxon>Bacillati</taxon>
        <taxon>Bacillota</taxon>
        <taxon>Hydrogenispora</taxon>
    </lineage>
</organism>
<protein>
    <submittedName>
        <fullName evidence="9">Carbohydrate ABC transporter membrane protein 1 (CUT1 family)</fullName>
    </submittedName>
</protein>
<dbReference type="Gene3D" id="1.10.3720.10">
    <property type="entry name" value="MetI-like"/>
    <property type="match status" value="1"/>
</dbReference>
<keyword evidence="2 7" id="KW-0813">Transport</keyword>
<dbReference type="EMBL" id="SLUN01000032">
    <property type="protein sequence ID" value="TCL61789.1"/>
    <property type="molecule type" value="Genomic_DNA"/>
</dbReference>
<dbReference type="InterPro" id="IPR000515">
    <property type="entry name" value="MetI-like"/>
</dbReference>
<dbReference type="InterPro" id="IPR051393">
    <property type="entry name" value="ABC_transporter_permease"/>
</dbReference>
<evidence type="ECO:0000256" key="1">
    <source>
        <dbReference type="ARBA" id="ARBA00004651"/>
    </source>
</evidence>
<evidence type="ECO:0000256" key="2">
    <source>
        <dbReference type="ARBA" id="ARBA00022448"/>
    </source>
</evidence>
<evidence type="ECO:0000256" key="3">
    <source>
        <dbReference type="ARBA" id="ARBA00022475"/>
    </source>
</evidence>
<keyword evidence="10" id="KW-1185">Reference proteome</keyword>
<evidence type="ECO:0000259" key="8">
    <source>
        <dbReference type="PROSITE" id="PS50928"/>
    </source>
</evidence>
<feature type="transmembrane region" description="Helical" evidence="7">
    <location>
        <begin position="175"/>
        <end position="199"/>
    </location>
</feature>
<comment type="caution">
    <text evidence="9">The sequence shown here is derived from an EMBL/GenBank/DDBJ whole genome shotgun (WGS) entry which is preliminary data.</text>
</comment>
<evidence type="ECO:0000256" key="4">
    <source>
        <dbReference type="ARBA" id="ARBA00022692"/>
    </source>
</evidence>
<gene>
    <name evidence="9" type="ORF">EDC14_103222</name>
</gene>
<proteinExistence type="inferred from homology"/>
<dbReference type="RefSeq" id="WP_132016156.1">
    <property type="nucleotide sequence ID" value="NZ_SLUN01000032.1"/>
</dbReference>
<dbReference type="GO" id="GO:0055085">
    <property type="term" value="P:transmembrane transport"/>
    <property type="evidence" value="ECO:0007669"/>
    <property type="project" value="InterPro"/>
</dbReference>
<comment type="similarity">
    <text evidence="7">Belongs to the binding-protein-dependent transport system permease family.</text>
</comment>
<evidence type="ECO:0000313" key="10">
    <source>
        <dbReference type="Proteomes" id="UP000295008"/>
    </source>
</evidence>
<sequence>MVNPQFIDRAVEENKKIRNQSKLQYRLMVVLFLLPALIVYGIFNIYGILMTFFYSLQKWSGISAKMSFIGLENYVKLLQDPVLWHSLSNNLILVVVSIAIQLPMGLILALIINSGLKGMKFFRTVYFIPMLVSTVAIGILWSLIYNPSFGMLNAILDLMKMGQFKTGWLGNETTAFAAVLITICWQFTPFYMILMRAGLVGIPNEIYESASIDGANGWKAFWNITLPLMAPVIKTSAVLSLVGSLKYFDLIYVMTDGGPNHATELMSTYMYKNSFVEFNMGYGSSIAAFIFMVAIFITATMLCFTRKTRVGE</sequence>
<feature type="transmembrane region" description="Helical" evidence="7">
    <location>
        <begin position="25"/>
        <end position="49"/>
    </location>
</feature>
<evidence type="ECO:0000256" key="6">
    <source>
        <dbReference type="ARBA" id="ARBA00023136"/>
    </source>
</evidence>
<feature type="transmembrane region" description="Helical" evidence="7">
    <location>
        <begin position="124"/>
        <end position="144"/>
    </location>
</feature>
<comment type="subcellular location">
    <subcellularLocation>
        <location evidence="1 7">Cell membrane</location>
        <topology evidence="1 7">Multi-pass membrane protein</topology>
    </subcellularLocation>
</comment>
<feature type="transmembrane region" description="Helical" evidence="7">
    <location>
        <begin position="280"/>
        <end position="304"/>
    </location>
</feature>
<feature type="domain" description="ABC transmembrane type-1" evidence="8">
    <location>
        <begin position="87"/>
        <end position="303"/>
    </location>
</feature>
<dbReference type="SUPFAM" id="SSF161098">
    <property type="entry name" value="MetI-like"/>
    <property type="match status" value="1"/>
</dbReference>
<keyword evidence="5 7" id="KW-1133">Transmembrane helix</keyword>
<dbReference type="PROSITE" id="PS50928">
    <property type="entry name" value="ABC_TM1"/>
    <property type="match status" value="1"/>
</dbReference>
<reference evidence="9 10" key="1">
    <citation type="submission" date="2019-03" db="EMBL/GenBank/DDBJ databases">
        <title>Genomic Encyclopedia of Type Strains, Phase IV (KMG-IV): sequencing the most valuable type-strain genomes for metagenomic binning, comparative biology and taxonomic classification.</title>
        <authorList>
            <person name="Goeker M."/>
        </authorList>
    </citation>
    <scope>NUCLEOTIDE SEQUENCE [LARGE SCALE GENOMIC DNA]</scope>
    <source>
        <strain evidence="9 10">LX-B</strain>
    </source>
</reference>
<evidence type="ECO:0000256" key="7">
    <source>
        <dbReference type="RuleBase" id="RU363032"/>
    </source>
</evidence>
<dbReference type="AlphaFoldDB" id="A0A4R1R8B6"/>
<dbReference type="Proteomes" id="UP000295008">
    <property type="component" value="Unassembled WGS sequence"/>
</dbReference>
<dbReference type="InterPro" id="IPR035906">
    <property type="entry name" value="MetI-like_sf"/>
</dbReference>
<dbReference type="GO" id="GO:0005886">
    <property type="term" value="C:plasma membrane"/>
    <property type="evidence" value="ECO:0007669"/>
    <property type="project" value="UniProtKB-SubCell"/>
</dbReference>
<keyword evidence="3" id="KW-1003">Cell membrane</keyword>
<dbReference type="CDD" id="cd06261">
    <property type="entry name" value="TM_PBP2"/>
    <property type="match status" value="1"/>
</dbReference>
<keyword evidence="6 7" id="KW-0472">Membrane</keyword>
<evidence type="ECO:0000256" key="5">
    <source>
        <dbReference type="ARBA" id="ARBA00022989"/>
    </source>
</evidence>
<dbReference type="OrthoDB" id="1936922at2"/>
<dbReference type="Pfam" id="PF00528">
    <property type="entry name" value="BPD_transp_1"/>
    <property type="match status" value="1"/>
</dbReference>
<dbReference type="PANTHER" id="PTHR30193">
    <property type="entry name" value="ABC TRANSPORTER PERMEASE PROTEIN"/>
    <property type="match status" value="1"/>
</dbReference>
<feature type="transmembrane region" description="Helical" evidence="7">
    <location>
        <begin position="220"/>
        <end position="242"/>
    </location>
</feature>
<name>A0A4R1R8B6_HYDET</name>
<dbReference type="PANTHER" id="PTHR30193:SF37">
    <property type="entry name" value="INNER MEMBRANE ABC TRANSPORTER PERMEASE PROTEIN YCJO"/>
    <property type="match status" value="1"/>
</dbReference>
<feature type="transmembrane region" description="Helical" evidence="7">
    <location>
        <begin position="91"/>
        <end position="112"/>
    </location>
</feature>
<evidence type="ECO:0000313" key="9">
    <source>
        <dbReference type="EMBL" id="TCL61789.1"/>
    </source>
</evidence>
<accession>A0A4R1R8B6</accession>
<keyword evidence="4 7" id="KW-0812">Transmembrane</keyword>